<keyword evidence="4" id="KW-0731">Sigma factor</keyword>
<dbReference type="InterPro" id="IPR036388">
    <property type="entry name" value="WH-like_DNA-bd_sf"/>
</dbReference>
<dbReference type="SUPFAM" id="SSF88946">
    <property type="entry name" value="Sigma2 domain of RNA polymerase sigma factors"/>
    <property type="match status" value="1"/>
</dbReference>
<evidence type="ECO:0000259" key="8">
    <source>
        <dbReference type="SMART" id="SM00421"/>
    </source>
</evidence>
<keyword evidence="3" id="KW-0805">Transcription regulation</keyword>
<dbReference type="InterPro" id="IPR016032">
    <property type="entry name" value="Sig_transdc_resp-reg_C-effctor"/>
</dbReference>
<evidence type="ECO:0000256" key="7">
    <source>
        <dbReference type="SAM" id="MobiDB-lite"/>
    </source>
</evidence>
<feature type="region of interest" description="Disordered" evidence="7">
    <location>
        <begin position="1"/>
        <end position="22"/>
    </location>
</feature>
<evidence type="ECO:0000256" key="2">
    <source>
        <dbReference type="ARBA" id="ARBA00021245"/>
    </source>
</evidence>
<dbReference type="GO" id="GO:0006352">
    <property type="term" value="P:DNA-templated transcription initiation"/>
    <property type="evidence" value="ECO:0007669"/>
    <property type="project" value="InterPro"/>
</dbReference>
<evidence type="ECO:0000256" key="1">
    <source>
        <dbReference type="ARBA" id="ARBA00007788"/>
    </source>
</evidence>
<dbReference type="Pfam" id="PF04542">
    <property type="entry name" value="Sigma70_r2"/>
    <property type="match status" value="1"/>
</dbReference>
<dbReference type="GO" id="GO:0016987">
    <property type="term" value="F:sigma factor activity"/>
    <property type="evidence" value="ECO:0007669"/>
    <property type="project" value="UniProtKB-KW"/>
</dbReference>
<dbReference type="SMART" id="SM00421">
    <property type="entry name" value="HTH_LUXR"/>
    <property type="match status" value="1"/>
</dbReference>
<dbReference type="Gene3D" id="1.10.10.10">
    <property type="entry name" value="Winged helix-like DNA-binding domain superfamily/Winged helix DNA-binding domain"/>
    <property type="match status" value="1"/>
</dbReference>
<evidence type="ECO:0000256" key="6">
    <source>
        <dbReference type="ARBA" id="ARBA00024701"/>
    </source>
</evidence>
<dbReference type="SUPFAM" id="SSF46894">
    <property type="entry name" value="C-terminal effector domain of the bipartite response regulators"/>
    <property type="match status" value="1"/>
</dbReference>
<sequence length="184" mass="20143">MPRLTTADHTPVPSGPPVRSGQHRWDLLAPHHGRLVRIARRRLPNPHDAEDCAQEALIRAACATTLPTEHVGRILTTIVIRLCIDHCRARTTGDRVLARIGAAEQHLPSFEEAVCDRAEAVWIRERLDGLLTGRQLAVLQARADGLSTRQAAGRLNITHKSAEAALTAARARVRRLVSAAAENL</sequence>
<dbReference type="InterPro" id="IPR039425">
    <property type="entry name" value="RNA_pol_sigma-70-like"/>
</dbReference>
<comment type="caution">
    <text evidence="9">The sequence shown here is derived from an EMBL/GenBank/DDBJ whole genome shotgun (WGS) entry which is preliminary data.</text>
</comment>
<evidence type="ECO:0000256" key="5">
    <source>
        <dbReference type="ARBA" id="ARBA00023163"/>
    </source>
</evidence>
<dbReference type="AlphaFoldDB" id="A0A561VM06"/>
<dbReference type="InterPro" id="IPR007627">
    <property type="entry name" value="RNA_pol_sigma70_r2"/>
</dbReference>
<name>A0A561VM06_ACTTI</name>
<gene>
    <name evidence="9" type="ORF">FHX34_105513</name>
</gene>
<proteinExistence type="inferred from homology"/>
<dbReference type="PANTHER" id="PTHR43133">
    <property type="entry name" value="RNA POLYMERASE ECF-TYPE SIGMA FACTO"/>
    <property type="match status" value="1"/>
</dbReference>
<dbReference type="GO" id="GO:0003677">
    <property type="term" value="F:DNA binding"/>
    <property type="evidence" value="ECO:0007669"/>
    <property type="project" value="InterPro"/>
</dbReference>
<keyword evidence="10" id="KW-1185">Reference proteome</keyword>
<keyword evidence="5" id="KW-0804">Transcription</keyword>
<protein>
    <recommendedName>
        <fullName evidence="2">RNA polymerase sigma factor SigS</fullName>
    </recommendedName>
</protein>
<feature type="domain" description="HTH luxR-type" evidence="8">
    <location>
        <begin position="128"/>
        <end position="183"/>
    </location>
</feature>
<evidence type="ECO:0000256" key="3">
    <source>
        <dbReference type="ARBA" id="ARBA00023015"/>
    </source>
</evidence>
<dbReference type="Proteomes" id="UP000320239">
    <property type="component" value="Unassembled WGS sequence"/>
</dbReference>
<comment type="similarity">
    <text evidence="1">Belongs to the sigma-70 factor family.</text>
</comment>
<dbReference type="EMBL" id="VIWY01000005">
    <property type="protein sequence ID" value="TWG12646.1"/>
    <property type="molecule type" value="Genomic_DNA"/>
</dbReference>
<organism evidence="9 10">
    <name type="scientific">Actinoplanes teichomyceticus</name>
    <dbReference type="NCBI Taxonomy" id="1867"/>
    <lineage>
        <taxon>Bacteria</taxon>
        <taxon>Bacillati</taxon>
        <taxon>Actinomycetota</taxon>
        <taxon>Actinomycetes</taxon>
        <taxon>Micromonosporales</taxon>
        <taxon>Micromonosporaceae</taxon>
        <taxon>Actinoplanes</taxon>
    </lineage>
</organism>
<dbReference type="PANTHER" id="PTHR43133:SF25">
    <property type="entry name" value="RNA POLYMERASE SIGMA FACTOR RFAY-RELATED"/>
    <property type="match status" value="1"/>
</dbReference>
<dbReference type="Gene3D" id="1.10.1740.10">
    <property type="match status" value="1"/>
</dbReference>
<reference evidence="9 10" key="1">
    <citation type="submission" date="2019-06" db="EMBL/GenBank/DDBJ databases">
        <title>Sequencing the genomes of 1000 actinobacteria strains.</title>
        <authorList>
            <person name="Klenk H.-P."/>
        </authorList>
    </citation>
    <scope>NUCLEOTIDE SEQUENCE [LARGE SCALE GENOMIC DNA]</scope>
    <source>
        <strain evidence="9 10">DSM 43866</strain>
    </source>
</reference>
<comment type="function">
    <text evidence="6">Sigma factors are initiation factors that promote the attachment of RNA polymerase to specific initiation sites and are then released. Sigma-S contributes to the protection against external stress, thus playing a role in cellular fitness and survival.</text>
</comment>
<accession>A0A561VM06</accession>
<evidence type="ECO:0000313" key="10">
    <source>
        <dbReference type="Proteomes" id="UP000320239"/>
    </source>
</evidence>
<dbReference type="InterPro" id="IPR000792">
    <property type="entry name" value="Tscrpt_reg_LuxR_C"/>
</dbReference>
<dbReference type="InterPro" id="IPR013325">
    <property type="entry name" value="RNA_pol_sigma_r2"/>
</dbReference>
<dbReference type="RefSeq" id="WP_122978796.1">
    <property type="nucleotide sequence ID" value="NZ_BOMX01000088.1"/>
</dbReference>
<evidence type="ECO:0000313" key="9">
    <source>
        <dbReference type="EMBL" id="TWG12646.1"/>
    </source>
</evidence>
<evidence type="ECO:0000256" key="4">
    <source>
        <dbReference type="ARBA" id="ARBA00023082"/>
    </source>
</evidence>
<dbReference type="OrthoDB" id="3682981at2"/>